<dbReference type="Gene3D" id="3.40.50.620">
    <property type="entry name" value="HUPs"/>
    <property type="match status" value="1"/>
</dbReference>
<comment type="function">
    <text evidence="2">Catalyzes the formation of N(4)-acetylcytidine (ac(4)C) at the wobble position of elongator tRNA(Met), using acetate and ATP as substrates. First activates an acetate ion to form acetyladenylate (Ac-AMP) and then transfers the acetyl group to tRNA to form ac(4)C34.</text>
</comment>
<dbReference type="InterPro" id="IPR008513">
    <property type="entry name" value="tRNA(Met)_cyd_acetate_ligase"/>
</dbReference>
<evidence type="ECO:0000256" key="1">
    <source>
        <dbReference type="ARBA" id="ARBA00022694"/>
    </source>
</evidence>
<keyword evidence="2" id="KW-0547">Nucleotide-binding</keyword>
<comment type="subcellular location">
    <subcellularLocation>
        <location evidence="2">Cytoplasm</location>
    </subcellularLocation>
</comment>
<accession>A0A395V6K5</accession>
<feature type="binding site" evidence="2">
    <location>
        <position position="201"/>
    </location>
    <ligand>
        <name>ATP</name>
        <dbReference type="ChEBI" id="CHEBI:30616"/>
    </ligand>
</feature>
<keyword evidence="1 2" id="KW-0819">tRNA processing</keyword>
<feature type="binding site" evidence="2">
    <location>
        <position position="102"/>
    </location>
    <ligand>
        <name>ATP</name>
        <dbReference type="ChEBI" id="CHEBI:30616"/>
    </ligand>
</feature>
<dbReference type="HAMAP" id="MF_01539">
    <property type="entry name" value="TmcAL"/>
    <property type="match status" value="1"/>
</dbReference>
<dbReference type="Proteomes" id="UP000266172">
    <property type="component" value="Unassembled WGS sequence"/>
</dbReference>
<dbReference type="GO" id="GO:0005524">
    <property type="term" value="F:ATP binding"/>
    <property type="evidence" value="ECO:0007669"/>
    <property type="project" value="UniProtKB-KW"/>
</dbReference>
<dbReference type="GO" id="GO:0006400">
    <property type="term" value="P:tRNA modification"/>
    <property type="evidence" value="ECO:0007669"/>
    <property type="project" value="UniProtKB-UniRule"/>
</dbReference>
<evidence type="ECO:0000256" key="2">
    <source>
        <dbReference type="HAMAP-Rule" id="MF_01539"/>
    </source>
</evidence>
<feature type="binding site" evidence="2">
    <location>
        <position position="176"/>
    </location>
    <ligand>
        <name>ATP</name>
        <dbReference type="ChEBI" id="CHEBI:30616"/>
    </ligand>
</feature>
<dbReference type="EMBL" id="QRVL01000016">
    <property type="protein sequence ID" value="RGS37289.1"/>
    <property type="molecule type" value="Genomic_DNA"/>
</dbReference>
<feature type="binding site" evidence="2">
    <location>
        <begin position="7"/>
        <end position="20"/>
    </location>
    <ligand>
        <name>ATP</name>
        <dbReference type="ChEBI" id="CHEBI:30616"/>
    </ligand>
</feature>
<gene>
    <name evidence="2" type="primary">tmcAL</name>
    <name evidence="3" type="ORF">DWX93_14360</name>
</gene>
<name>A0A395V6K5_9FIRM</name>
<comment type="caution">
    <text evidence="2">Lacks conserved residue(s) required for the propagation of feature annotation.</text>
</comment>
<dbReference type="AlphaFoldDB" id="A0A395V6K5"/>
<dbReference type="PANTHER" id="PTHR37825">
    <property type="entry name" value="TRNA(MET) CYTIDINE ACETATE LIGASE"/>
    <property type="match status" value="1"/>
</dbReference>
<keyword evidence="2" id="KW-0963">Cytoplasm</keyword>
<keyword evidence="3" id="KW-0808">Transferase</keyword>
<keyword evidence="2" id="KW-0820">tRNA-binding</keyword>
<keyword evidence="2" id="KW-0067">ATP-binding</keyword>
<keyword evidence="2" id="KW-0436">Ligase</keyword>
<organism evidence="3 4">
    <name type="scientific">Roseburia hominis</name>
    <dbReference type="NCBI Taxonomy" id="301301"/>
    <lineage>
        <taxon>Bacteria</taxon>
        <taxon>Bacillati</taxon>
        <taxon>Bacillota</taxon>
        <taxon>Clostridia</taxon>
        <taxon>Lachnospirales</taxon>
        <taxon>Lachnospiraceae</taxon>
        <taxon>Roseburia</taxon>
    </lineage>
</organism>
<dbReference type="InterPro" id="IPR014729">
    <property type="entry name" value="Rossmann-like_a/b/a_fold"/>
</dbReference>
<evidence type="ECO:0000313" key="3">
    <source>
        <dbReference type="EMBL" id="RGS37289.1"/>
    </source>
</evidence>
<dbReference type="GO" id="GO:0000049">
    <property type="term" value="F:tRNA binding"/>
    <property type="evidence" value="ECO:0007669"/>
    <property type="project" value="UniProtKB-KW"/>
</dbReference>
<evidence type="ECO:0000313" key="4">
    <source>
        <dbReference type="Proteomes" id="UP000266172"/>
    </source>
</evidence>
<comment type="caution">
    <text evidence="3">The sequence shown here is derived from an EMBL/GenBank/DDBJ whole genome shotgun (WGS) entry which is preliminary data.</text>
</comment>
<comment type="similarity">
    <text evidence="2">Belongs to the TmcAL family.</text>
</comment>
<dbReference type="EC" id="6.3.4.-" evidence="2"/>
<protein>
    <recommendedName>
        <fullName evidence="2">tRNA(Met) cytidine acetate ligase</fullName>
        <ecNumber evidence="2">6.3.4.-</ecNumber>
    </recommendedName>
</protein>
<proteinExistence type="inferred from homology"/>
<dbReference type="PANTHER" id="PTHR37825:SF1">
    <property type="entry name" value="TRNA(MET) CYTIDINE ACETATE LIGASE"/>
    <property type="match status" value="1"/>
</dbReference>
<dbReference type="GO" id="GO:0005737">
    <property type="term" value="C:cytoplasm"/>
    <property type="evidence" value="ECO:0007669"/>
    <property type="project" value="UniProtKB-SubCell"/>
</dbReference>
<sequence length="446" mass="48213">MNVIGIIAEYNPFHNGHAYQIAHVKKNLHADYIVVAASGDYVQRGEPALLDKYTRARMALSSGADLVLELPVLWSTASAELFADAGISLFEKTGCVNGICFGAESGDLALLRRIADVLADEPAALKASLKRNLKSGNTFPKAREAALLSYFADAADQDGALPVSTETLSSLLASPNNILALEYLKSLRRRASSITPYLLKREGAAYHETSIRSGASEVPASASAIRHTLFAGGAGASEDSADGILHHAMPQEALSILQDYRADFPLLCADDFSSILGYLLLSSSASQLARTADSSLEFANRMRNQLPYYTSFSSFASRLKSKEMTLTRINRILLHSILGITSSDYACGNALDKIPYLRILGFRKSAAPLLAALKASAAVPLITRPSQAPKLLSPDAMRVFEHDVFAGNLYLQMRNQKGGTPLRAARMQEHDVPPASEYQRQIVILP</sequence>
<dbReference type="GO" id="GO:0016879">
    <property type="term" value="F:ligase activity, forming carbon-nitrogen bonds"/>
    <property type="evidence" value="ECO:0007669"/>
    <property type="project" value="UniProtKB-UniRule"/>
</dbReference>
<dbReference type="SUPFAM" id="SSF52374">
    <property type="entry name" value="Nucleotidylyl transferase"/>
    <property type="match status" value="1"/>
</dbReference>
<keyword evidence="2" id="KW-0694">RNA-binding</keyword>
<dbReference type="GO" id="GO:0016740">
    <property type="term" value="F:transferase activity"/>
    <property type="evidence" value="ECO:0007669"/>
    <property type="project" value="UniProtKB-KW"/>
</dbReference>
<dbReference type="Pfam" id="PF05636">
    <property type="entry name" value="HIGH_NTase1"/>
    <property type="match status" value="1"/>
</dbReference>
<comment type="catalytic activity">
    <reaction evidence="2">
        <text>cytidine(34) in elongator tRNA(Met) + acetate + ATP = N(4)-acetylcytidine(34) in elongator tRNA(Met) + AMP + diphosphate</text>
        <dbReference type="Rhea" id="RHEA:58144"/>
        <dbReference type="Rhea" id="RHEA-COMP:10693"/>
        <dbReference type="Rhea" id="RHEA-COMP:10694"/>
        <dbReference type="ChEBI" id="CHEBI:30089"/>
        <dbReference type="ChEBI" id="CHEBI:30616"/>
        <dbReference type="ChEBI" id="CHEBI:33019"/>
        <dbReference type="ChEBI" id="CHEBI:74900"/>
        <dbReference type="ChEBI" id="CHEBI:82748"/>
        <dbReference type="ChEBI" id="CHEBI:456215"/>
    </reaction>
</comment>
<reference evidence="3 4" key="1">
    <citation type="submission" date="2018-08" db="EMBL/GenBank/DDBJ databases">
        <title>A genome reference for cultivated species of the human gut microbiota.</title>
        <authorList>
            <person name="Zou Y."/>
            <person name="Xue W."/>
            <person name="Luo G."/>
        </authorList>
    </citation>
    <scope>NUCLEOTIDE SEQUENCE [LARGE SCALE GENOMIC DNA]</scope>
    <source>
        <strain evidence="3 4">AF22-12AC</strain>
    </source>
</reference>
<dbReference type="RefSeq" id="WP_118098130.1">
    <property type="nucleotide sequence ID" value="NZ_QRVL01000016.1"/>
</dbReference>